<dbReference type="AlphaFoldDB" id="A0AA88GWJ3"/>
<feature type="transmembrane region" description="Helical" evidence="1">
    <location>
        <begin position="175"/>
        <end position="201"/>
    </location>
</feature>
<accession>A0AA88GWJ3</accession>
<dbReference type="GeneID" id="68092916"/>
<organism evidence="2 3">
    <name type="scientific">Naegleria lovaniensis</name>
    <name type="common">Amoeba</name>
    <dbReference type="NCBI Taxonomy" id="51637"/>
    <lineage>
        <taxon>Eukaryota</taxon>
        <taxon>Discoba</taxon>
        <taxon>Heterolobosea</taxon>
        <taxon>Tetramitia</taxon>
        <taxon>Eutetramitia</taxon>
        <taxon>Vahlkampfiidae</taxon>
        <taxon>Naegleria</taxon>
    </lineage>
</organism>
<comment type="caution">
    <text evidence="2">The sequence shown here is derived from an EMBL/GenBank/DDBJ whole genome shotgun (WGS) entry which is preliminary data.</text>
</comment>
<keyword evidence="1" id="KW-0472">Membrane</keyword>
<proteinExistence type="predicted"/>
<keyword evidence="3" id="KW-1185">Reference proteome</keyword>
<gene>
    <name evidence="2" type="ORF">C9374_000454</name>
</gene>
<keyword evidence="1" id="KW-0812">Transmembrane</keyword>
<keyword evidence="1" id="KW-1133">Transmembrane helix</keyword>
<evidence type="ECO:0000313" key="3">
    <source>
        <dbReference type="Proteomes" id="UP000816034"/>
    </source>
</evidence>
<protein>
    <submittedName>
        <fullName evidence="2">Uncharacterized protein</fullName>
    </submittedName>
</protein>
<evidence type="ECO:0000256" key="1">
    <source>
        <dbReference type="SAM" id="Phobius"/>
    </source>
</evidence>
<evidence type="ECO:0000313" key="2">
    <source>
        <dbReference type="EMBL" id="KAG2388290.1"/>
    </source>
</evidence>
<dbReference type="Proteomes" id="UP000816034">
    <property type="component" value="Unassembled WGS sequence"/>
</dbReference>
<sequence>MSLKHSYTLSSPPLVFLLVAAGLMFLLSSTNNNNNNHDRSSFFVSAQQPGTNKPANSSLHIFSQYHTASLAPGALLYKQFTPDVYLTYEVECYNRPCDVLLIKTKQDYFNWRSDYYNTAFMIPDQIKYGNIYTYRIDYQTTSDVVLVIANPKNSTAKTDVWYNYKTADVVTNGGMIAAIVIGSLIAVCCCVCCLGVIIYLLRLRTNPRDYMPQQDLPREF</sequence>
<name>A0AA88GWJ3_NAELO</name>
<reference evidence="2 3" key="1">
    <citation type="journal article" date="2018" name="BMC Genomics">
        <title>The genome of Naegleria lovaniensis, the basis for a comparative approach to unravel pathogenicity factors of the human pathogenic amoeba N. fowleri.</title>
        <authorList>
            <person name="Liechti N."/>
            <person name="Schurch N."/>
            <person name="Bruggmann R."/>
            <person name="Wittwer M."/>
        </authorList>
    </citation>
    <scope>NUCLEOTIDE SEQUENCE [LARGE SCALE GENOMIC DNA]</scope>
    <source>
        <strain evidence="2 3">ATCC 30569</strain>
    </source>
</reference>
<dbReference type="EMBL" id="PYSW02000010">
    <property type="protein sequence ID" value="KAG2388290.1"/>
    <property type="molecule type" value="Genomic_DNA"/>
</dbReference>
<dbReference type="RefSeq" id="XP_044552282.1">
    <property type="nucleotide sequence ID" value="XM_044694190.1"/>
</dbReference>